<evidence type="ECO:0000256" key="3">
    <source>
        <dbReference type="ARBA" id="ARBA00023125"/>
    </source>
</evidence>
<dbReference type="CDD" id="cd08432">
    <property type="entry name" value="PBP2_GcdR_TrpI_HvrB_AmpR_like"/>
    <property type="match status" value="1"/>
</dbReference>
<dbReference type="InterPro" id="IPR058163">
    <property type="entry name" value="LysR-type_TF_proteobact-type"/>
</dbReference>
<dbReference type="Proteomes" id="UP000049983">
    <property type="component" value="Unassembled WGS sequence"/>
</dbReference>
<dbReference type="STRING" id="311410.LA5095_05007"/>
<dbReference type="EMBL" id="CXWC01000015">
    <property type="protein sequence ID" value="CTQ78349.1"/>
    <property type="molecule type" value="Genomic_DNA"/>
</dbReference>
<keyword evidence="3" id="KW-0238">DNA-binding</keyword>
<organism evidence="6 7">
    <name type="scientific">Roseibium album</name>
    <dbReference type="NCBI Taxonomy" id="311410"/>
    <lineage>
        <taxon>Bacteria</taxon>
        <taxon>Pseudomonadati</taxon>
        <taxon>Pseudomonadota</taxon>
        <taxon>Alphaproteobacteria</taxon>
        <taxon>Hyphomicrobiales</taxon>
        <taxon>Stappiaceae</taxon>
        <taxon>Roseibium</taxon>
    </lineage>
</organism>
<dbReference type="PANTHER" id="PTHR30537">
    <property type="entry name" value="HTH-TYPE TRANSCRIPTIONAL REGULATOR"/>
    <property type="match status" value="1"/>
</dbReference>
<dbReference type="SUPFAM" id="SSF46785">
    <property type="entry name" value="Winged helix' DNA-binding domain"/>
    <property type="match status" value="1"/>
</dbReference>
<dbReference type="AlphaFoldDB" id="A0A0M7AY30"/>
<evidence type="ECO:0000256" key="1">
    <source>
        <dbReference type="ARBA" id="ARBA00009437"/>
    </source>
</evidence>
<keyword evidence="2" id="KW-0805">Transcription regulation</keyword>
<feature type="domain" description="HTH lysR-type" evidence="5">
    <location>
        <begin position="1"/>
        <end position="59"/>
    </location>
</feature>
<dbReference type="GO" id="GO:0006351">
    <property type="term" value="P:DNA-templated transcription"/>
    <property type="evidence" value="ECO:0007669"/>
    <property type="project" value="TreeGrafter"/>
</dbReference>
<dbReference type="GO" id="GO:0003700">
    <property type="term" value="F:DNA-binding transcription factor activity"/>
    <property type="evidence" value="ECO:0007669"/>
    <property type="project" value="InterPro"/>
</dbReference>
<dbReference type="SUPFAM" id="SSF53850">
    <property type="entry name" value="Periplasmic binding protein-like II"/>
    <property type="match status" value="1"/>
</dbReference>
<sequence>MASLRALHAFSLLARHGRASIAAEKLGVSPSALSHLMRKLESELGATLVNRDGRGLTLTDEGQRLALSLGDAFDRIAEAVDSFKRRGRTELRISTVSTFATRWLIPRLPDFQAEQPDVELLLSASTRMVDLDRENYDCAIRLGTGNWSNVESHLLWNEHLAVAMAPSLLSGKDPSDPLVLLDLPLLHSSARRNDWTEWLEEAGISHPDVHSGTVLQSRDLAIQAAIAGMGTIAIDRRFISQELDAGHLISPDWPVLELETGYWFVRSPARTLTRPVATFREWLQGAARA</sequence>
<keyword evidence="7" id="KW-1185">Reference proteome</keyword>
<dbReference type="GeneID" id="97672826"/>
<dbReference type="InterPro" id="IPR000847">
    <property type="entry name" value="LysR_HTH_N"/>
</dbReference>
<accession>A0A0M7AY30</accession>
<evidence type="ECO:0000256" key="2">
    <source>
        <dbReference type="ARBA" id="ARBA00023015"/>
    </source>
</evidence>
<proteinExistence type="inferred from homology"/>
<dbReference type="Gene3D" id="3.40.190.10">
    <property type="entry name" value="Periplasmic binding protein-like II"/>
    <property type="match status" value="2"/>
</dbReference>
<keyword evidence="4" id="KW-0804">Transcription</keyword>
<dbReference type="Gene3D" id="1.10.10.10">
    <property type="entry name" value="Winged helix-like DNA-binding domain superfamily/Winged helix DNA-binding domain"/>
    <property type="match status" value="1"/>
</dbReference>
<evidence type="ECO:0000313" key="7">
    <source>
        <dbReference type="Proteomes" id="UP000049983"/>
    </source>
</evidence>
<dbReference type="InterPro" id="IPR005119">
    <property type="entry name" value="LysR_subst-bd"/>
</dbReference>
<protein>
    <submittedName>
        <fullName evidence="6">Gcv operon activator</fullName>
    </submittedName>
</protein>
<dbReference type="GO" id="GO:0043565">
    <property type="term" value="F:sequence-specific DNA binding"/>
    <property type="evidence" value="ECO:0007669"/>
    <property type="project" value="TreeGrafter"/>
</dbReference>
<dbReference type="OrthoDB" id="9813056at2"/>
<evidence type="ECO:0000313" key="6">
    <source>
        <dbReference type="EMBL" id="CTQ78349.1"/>
    </source>
</evidence>
<dbReference type="PANTHER" id="PTHR30537:SF74">
    <property type="entry name" value="HTH-TYPE TRANSCRIPTIONAL REGULATOR TRPI"/>
    <property type="match status" value="1"/>
</dbReference>
<dbReference type="InterPro" id="IPR036388">
    <property type="entry name" value="WH-like_DNA-bd_sf"/>
</dbReference>
<dbReference type="Pfam" id="PF00126">
    <property type="entry name" value="HTH_1"/>
    <property type="match status" value="1"/>
</dbReference>
<reference evidence="7" key="1">
    <citation type="submission" date="2015-07" db="EMBL/GenBank/DDBJ databases">
        <authorList>
            <person name="Rodrigo-Torres Lidia"/>
            <person name="Arahal R.David."/>
        </authorList>
    </citation>
    <scope>NUCLEOTIDE SEQUENCE [LARGE SCALE GENOMIC DNA]</scope>
    <source>
        <strain evidence="7">CECT 5096</strain>
    </source>
</reference>
<gene>
    <name evidence="6" type="primary">gcvA_24</name>
    <name evidence="6" type="ORF">LA5096_05582</name>
</gene>
<comment type="similarity">
    <text evidence="1">Belongs to the LysR transcriptional regulatory family.</text>
</comment>
<dbReference type="RefSeq" id="WP_055120013.1">
    <property type="nucleotide sequence ID" value="NZ_CXWA01000009.1"/>
</dbReference>
<name>A0A0M7AY30_9HYPH</name>
<evidence type="ECO:0000259" key="5">
    <source>
        <dbReference type="PROSITE" id="PS50931"/>
    </source>
</evidence>
<dbReference type="InterPro" id="IPR036390">
    <property type="entry name" value="WH_DNA-bd_sf"/>
</dbReference>
<dbReference type="PROSITE" id="PS50931">
    <property type="entry name" value="HTH_LYSR"/>
    <property type="match status" value="1"/>
</dbReference>
<evidence type="ECO:0000256" key="4">
    <source>
        <dbReference type="ARBA" id="ARBA00023163"/>
    </source>
</evidence>
<dbReference type="Pfam" id="PF03466">
    <property type="entry name" value="LysR_substrate"/>
    <property type="match status" value="1"/>
</dbReference>